<evidence type="ECO:0000256" key="6">
    <source>
        <dbReference type="ARBA" id="ARBA00022989"/>
    </source>
</evidence>
<feature type="transmembrane region" description="Helical" evidence="9">
    <location>
        <begin position="253"/>
        <end position="273"/>
    </location>
</feature>
<evidence type="ECO:0000313" key="10">
    <source>
        <dbReference type="EMBL" id="KXB59028.1"/>
    </source>
</evidence>
<comment type="similarity">
    <text evidence="2 8">Belongs to the ABC-3 integral membrane protein family.</text>
</comment>
<evidence type="ECO:0000256" key="2">
    <source>
        <dbReference type="ARBA" id="ARBA00008034"/>
    </source>
</evidence>
<dbReference type="Gene3D" id="1.10.3470.10">
    <property type="entry name" value="ABC transporter involved in vitamin B12 uptake, BtuC"/>
    <property type="match status" value="1"/>
</dbReference>
<keyword evidence="6 9" id="KW-1133">Transmembrane helix</keyword>
<keyword evidence="7 9" id="KW-0472">Membrane</keyword>
<comment type="caution">
    <text evidence="10">The sequence shown here is derived from an EMBL/GenBank/DDBJ whole genome shotgun (WGS) entry which is preliminary data.</text>
</comment>
<dbReference type="EMBL" id="LSDB01000001">
    <property type="protein sequence ID" value="KXB59028.1"/>
    <property type="molecule type" value="Genomic_DNA"/>
</dbReference>
<proteinExistence type="inferred from homology"/>
<organism evidence="10 11">
    <name type="scientific">Gemelliphila asaccharolytica</name>
    <dbReference type="NCBI Taxonomy" id="502393"/>
    <lineage>
        <taxon>Bacteria</taxon>
        <taxon>Bacillati</taxon>
        <taxon>Bacillota</taxon>
        <taxon>Bacilli</taxon>
        <taxon>Bacillales</taxon>
        <taxon>Gemellaceae</taxon>
        <taxon>Gemelliphila</taxon>
    </lineage>
</organism>
<evidence type="ECO:0000256" key="4">
    <source>
        <dbReference type="ARBA" id="ARBA00022475"/>
    </source>
</evidence>
<comment type="subcellular location">
    <subcellularLocation>
        <location evidence="1 8">Cell membrane</location>
        <topology evidence="1 8">Multi-pass membrane protein</topology>
    </subcellularLocation>
</comment>
<dbReference type="PANTHER" id="PTHR30477:SF3">
    <property type="entry name" value="METAL TRANSPORT SYSTEM MEMBRANE PROTEIN CT_069-RELATED"/>
    <property type="match status" value="1"/>
</dbReference>
<evidence type="ECO:0000313" key="11">
    <source>
        <dbReference type="Proteomes" id="UP000070467"/>
    </source>
</evidence>
<evidence type="ECO:0000256" key="8">
    <source>
        <dbReference type="RuleBase" id="RU003943"/>
    </source>
</evidence>
<dbReference type="Pfam" id="PF00950">
    <property type="entry name" value="ABC-3"/>
    <property type="match status" value="1"/>
</dbReference>
<name>A0ABR5TNK9_9BACL</name>
<sequence length="304" mass="32966">MINLLSSYTFQIVAIGSTLLGIVCGIVGVFSVLKKESLIGDAVSHAALPGICLAYILTGKKELMVLLSGAFCSGIIATIFINFISKKITIKFDNLLALILSSFFGLGTVLLTYIQKLPGANKAGLNKFIFGQAAAILKEDIYIIIAVLLIVLVIIVIFWHKFKILVFDYTYANILYKKKTKIYNLLLSLLMVICIVIGLEMVGVILMSSLVIVPAVSARQWTNNLNIMVIIAAFVGGISGFLGTLISSSSINLPTGPVIIVILSCIVLISLIFSPKRGILKTYLYKKENKNKILLQLNGGSKKC</sequence>
<feature type="transmembrane region" description="Helical" evidence="9">
    <location>
        <begin position="12"/>
        <end position="33"/>
    </location>
</feature>
<evidence type="ECO:0000256" key="1">
    <source>
        <dbReference type="ARBA" id="ARBA00004651"/>
    </source>
</evidence>
<keyword evidence="11" id="KW-1185">Reference proteome</keyword>
<feature type="transmembrane region" description="Helical" evidence="9">
    <location>
        <begin position="63"/>
        <end position="83"/>
    </location>
</feature>
<feature type="transmembrane region" description="Helical" evidence="9">
    <location>
        <begin position="38"/>
        <end position="57"/>
    </location>
</feature>
<dbReference type="PANTHER" id="PTHR30477">
    <property type="entry name" value="ABC-TRANSPORTER METAL-BINDING PROTEIN"/>
    <property type="match status" value="1"/>
</dbReference>
<dbReference type="InterPro" id="IPR037294">
    <property type="entry name" value="ABC_BtuC-like"/>
</dbReference>
<gene>
    <name evidence="10" type="ORF">HMPREF1871_00096</name>
</gene>
<dbReference type="Proteomes" id="UP000070467">
    <property type="component" value="Unassembled WGS sequence"/>
</dbReference>
<protein>
    <submittedName>
        <fullName evidence="10">ABC 3 transport family protein</fullName>
    </submittedName>
</protein>
<evidence type="ECO:0000256" key="9">
    <source>
        <dbReference type="SAM" id="Phobius"/>
    </source>
</evidence>
<dbReference type="RefSeq" id="WP_066128491.1">
    <property type="nucleotide sequence ID" value="NZ_KQ959854.1"/>
</dbReference>
<evidence type="ECO:0000256" key="7">
    <source>
        <dbReference type="ARBA" id="ARBA00023136"/>
    </source>
</evidence>
<keyword evidence="4" id="KW-1003">Cell membrane</keyword>
<dbReference type="InterPro" id="IPR001626">
    <property type="entry name" value="ABC_TroCD"/>
</dbReference>
<keyword evidence="3 8" id="KW-0813">Transport</keyword>
<dbReference type="SUPFAM" id="SSF81345">
    <property type="entry name" value="ABC transporter involved in vitamin B12 uptake, BtuC"/>
    <property type="match status" value="1"/>
</dbReference>
<evidence type="ECO:0000256" key="5">
    <source>
        <dbReference type="ARBA" id="ARBA00022692"/>
    </source>
</evidence>
<feature type="transmembrane region" description="Helical" evidence="9">
    <location>
        <begin position="183"/>
        <end position="213"/>
    </location>
</feature>
<evidence type="ECO:0000256" key="3">
    <source>
        <dbReference type="ARBA" id="ARBA00022448"/>
    </source>
</evidence>
<accession>A0ABR5TNK9</accession>
<feature type="transmembrane region" description="Helical" evidence="9">
    <location>
        <begin position="95"/>
        <end position="114"/>
    </location>
</feature>
<dbReference type="CDD" id="cd06550">
    <property type="entry name" value="TM_ABC_iron-siderophores_like"/>
    <property type="match status" value="1"/>
</dbReference>
<reference evidence="10 11" key="1">
    <citation type="submission" date="2016-01" db="EMBL/GenBank/DDBJ databases">
        <authorList>
            <person name="Mitreva M."/>
            <person name="Pepin K.H."/>
            <person name="Mihindukulasuriya K.A."/>
            <person name="Fulton R."/>
            <person name="Fronick C."/>
            <person name="O'Laughlin M."/>
            <person name="Miner T."/>
            <person name="Herter B."/>
            <person name="Rosa B.A."/>
            <person name="Cordes M."/>
            <person name="Tomlinson C."/>
            <person name="Wollam A."/>
            <person name="Palsikar V.B."/>
            <person name="Mardis E.R."/>
            <person name="Wilson R.K."/>
        </authorList>
    </citation>
    <scope>NUCLEOTIDE SEQUENCE [LARGE SCALE GENOMIC DNA]</scope>
    <source>
        <strain evidence="10 11">KA00071</strain>
    </source>
</reference>
<feature type="transmembrane region" description="Helical" evidence="9">
    <location>
        <begin position="225"/>
        <end position="246"/>
    </location>
</feature>
<feature type="transmembrane region" description="Helical" evidence="9">
    <location>
        <begin position="141"/>
        <end position="162"/>
    </location>
</feature>
<keyword evidence="5 8" id="KW-0812">Transmembrane</keyword>